<feature type="domain" description="Tripartite ATP-independent periplasmic transporters DctQ component" evidence="10">
    <location>
        <begin position="27"/>
        <end position="158"/>
    </location>
</feature>
<evidence type="ECO:0000259" key="10">
    <source>
        <dbReference type="Pfam" id="PF04290"/>
    </source>
</evidence>
<comment type="subcellular location">
    <subcellularLocation>
        <location evidence="1 9">Cell inner membrane</location>
        <topology evidence="1 9">Multi-pass membrane protein</topology>
    </subcellularLocation>
</comment>
<evidence type="ECO:0000256" key="3">
    <source>
        <dbReference type="ARBA" id="ARBA00022475"/>
    </source>
</evidence>
<feature type="transmembrane region" description="Helical" evidence="9">
    <location>
        <begin position="51"/>
        <end position="70"/>
    </location>
</feature>
<dbReference type="GO" id="GO:0022857">
    <property type="term" value="F:transmembrane transporter activity"/>
    <property type="evidence" value="ECO:0007669"/>
    <property type="project" value="UniProtKB-UniRule"/>
</dbReference>
<comment type="subunit">
    <text evidence="9">The complex comprises the extracytoplasmic solute receptor protein and the two transmembrane proteins.</text>
</comment>
<evidence type="ECO:0000313" key="11">
    <source>
        <dbReference type="EMBL" id="SMO41436.1"/>
    </source>
</evidence>
<evidence type="ECO:0000256" key="5">
    <source>
        <dbReference type="ARBA" id="ARBA00022692"/>
    </source>
</evidence>
<evidence type="ECO:0000256" key="4">
    <source>
        <dbReference type="ARBA" id="ARBA00022519"/>
    </source>
</evidence>
<evidence type="ECO:0000313" key="12">
    <source>
        <dbReference type="Proteomes" id="UP000316030"/>
    </source>
</evidence>
<proteinExistence type="inferred from homology"/>
<comment type="function">
    <text evidence="9">Part of the tripartite ATP-independent periplasmic (TRAP) transport system.</text>
</comment>
<dbReference type="EMBL" id="FXTO01000002">
    <property type="protein sequence ID" value="SMO41436.1"/>
    <property type="molecule type" value="Genomic_DNA"/>
</dbReference>
<feature type="transmembrane region" description="Helical" evidence="9">
    <location>
        <begin position="91"/>
        <end position="114"/>
    </location>
</feature>
<dbReference type="GO" id="GO:0005886">
    <property type="term" value="C:plasma membrane"/>
    <property type="evidence" value="ECO:0007669"/>
    <property type="project" value="UniProtKB-SubCell"/>
</dbReference>
<keyword evidence="6 9" id="KW-1133">Transmembrane helix</keyword>
<dbReference type="AlphaFoldDB" id="A0A521B320"/>
<keyword evidence="2 9" id="KW-0813">Transport</keyword>
<dbReference type="PANTHER" id="PTHR35011:SF2">
    <property type="entry name" value="2,3-DIKETO-L-GULONATE TRAP TRANSPORTER SMALL PERMEASE PROTEIN YIAM"/>
    <property type="match status" value="1"/>
</dbReference>
<reference evidence="11 12" key="1">
    <citation type="submission" date="2017-05" db="EMBL/GenBank/DDBJ databases">
        <authorList>
            <person name="Varghese N."/>
            <person name="Submissions S."/>
        </authorList>
    </citation>
    <scope>NUCLEOTIDE SEQUENCE [LARGE SCALE GENOMIC DNA]</scope>
    <source>
        <strain evidence="11 12">DSM 29506</strain>
    </source>
</reference>
<comment type="similarity">
    <text evidence="8 9">Belongs to the TRAP transporter small permease family.</text>
</comment>
<organism evidence="11 12">
    <name type="scientific">Thalassovita litoralis</name>
    <dbReference type="NCBI Taxonomy" id="1010611"/>
    <lineage>
        <taxon>Bacteria</taxon>
        <taxon>Pseudomonadati</taxon>
        <taxon>Pseudomonadota</taxon>
        <taxon>Alphaproteobacteria</taxon>
        <taxon>Rhodobacterales</taxon>
        <taxon>Roseobacteraceae</taxon>
        <taxon>Thalassovita</taxon>
    </lineage>
</organism>
<keyword evidence="4 9" id="KW-0997">Cell inner membrane</keyword>
<sequence length="176" mass="19157">MYTMLRHMSERLTHFLALAGFLGLLILAMMVTADILLRFFFDAPLQGVNDVSALVMAVVIAACIPQCLALKQNISIEVLGSMAPRPVQLALNLFSSLAVLLFFALMVWQFIPYAQATTASGEKTWVLGWPVGPWWWVATGFLGVAVLAQLVVMLGDVRALAGLGRTPGTKSHQDIL</sequence>
<evidence type="ECO:0000256" key="1">
    <source>
        <dbReference type="ARBA" id="ARBA00004429"/>
    </source>
</evidence>
<dbReference type="GO" id="GO:0015740">
    <property type="term" value="P:C4-dicarboxylate transport"/>
    <property type="evidence" value="ECO:0007669"/>
    <property type="project" value="TreeGrafter"/>
</dbReference>
<dbReference type="Pfam" id="PF04290">
    <property type="entry name" value="DctQ"/>
    <property type="match status" value="1"/>
</dbReference>
<dbReference type="RefSeq" id="WP_235891381.1">
    <property type="nucleotide sequence ID" value="NZ_FXTO01000002.1"/>
</dbReference>
<dbReference type="Proteomes" id="UP000316030">
    <property type="component" value="Unassembled WGS sequence"/>
</dbReference>
<gene>
    <name evidence="11" type="ORF">SAMN06265173_10259</name>
</gene>
<evidence type="ECO:0000256" key="6">
    <source>
        <dbReference type="ARBA" id="ARBA00022989"/>
    </source>
</evidence>
<keyword evidence="7 9" id="KW-0472">Membrane</keyword>
<evidence type="ECO:0000256" key="8">
    <source>
        <dbReference type="ARBA" id="ARBA00038436"/>
    </source>
</evidence>
<name>A0A521B320_9RHOB</name>
<keyword evidence="5 9" id="KW-0812">Transmembrane</keyword>
<evidence type="ECO:0000256" key="9">
    <source>
        <dbReference type="RuleBase" id="RU369079"/>
    </source>
</evidence>
<dbReference type="PANTHER" id="PTHR35011">
    <property type="entry name" value="2,3-DIKETO-L-GULONATE TRAP TRANSPORTER SMALL PERMEASE PROTEIN YIAM"/>
    <property type="match status" value="1"/>
</dbReference>
<dbReference type="InterPro" id="IPR055348">
    <property type="entry name" value="DctQ"/>
</dbReference>
<feature type="transmembrane region" description="Helical" evidence="9">
    <location>
        <begin position="134"/>
        <end position="155"/>
    </location>
</feature>
<protein>
    <recommendedName>
        <fullName evidence="9">TRAP transporter small permease protein</fullName>
    </recommendedName>
</protein>
<dbReference type="InterPro" id="IPR007387">
    <property type="entry name" value="TRAP_DctQ"/>
</dbReference>
<evidence type="ECO:0000256" key="7">
    <source>
        <dbReference type="ARBA" id="ARBA00023136"/>
    </source>
</evidence>
<keyword evidence="3" id="KW-1003">Cell membrane</keyword>
<keyword evidence="12" id="KW-1185">Reference proteome</keyword>
<evidence type="ECO:0000256" key="2">
    <source>
        <dbReference type="ARBA" id="ARBA00022448"/>
    </source>
</evidence>
<accession>A0A521B320</accession>
<feature type="transmembrane region" description="Helical" evidence="9">
    <location>
        <begin position="12"/>
        <end position="31"/>
    </location>
</feature>